<name>A0A9X0R419_9PROT</name>
<evidence type="ECO:0000313" key="8">
    <source>
        <dbReference type="EMBL" id="MBC4018142.1"/>
    </source>
</evidence>
<evidence type="ECO:0000256" key="7">
    <source>
        <dbReference type="SAM" id="Phobius"/>
    </source>
</evidence>
<keyword evidence="3" id="KW-1003">Cell membrane</keyword>
<feature type="transmembrane region" description="Helical" evidence="7">
    <location>
        <begin position="170"/>
        <end position="190"/>
    </location>
</feature>
<evidence type="ECO:0000256" key="4">
    <source>
        <dbReference type="ARBA" id="ARBA00022692"/>
    </source>
</evidence>
<comment type="subcellular location">
    <subcellularLocation>
        <location evidence="1">Cell membrane</location>
        <topology evidence="1">Multi-pass membrane protein</topology>
    </subcellularLocation>
</comment>
<dbReference type="InterPro" id="IPR050833">
    <property type="entry name" value="Poly_Biosynth_Transport"/>
</dbReference>
<feature type="transmembrane region" description="Helical" evidence="7">
    <location>
        <begin position="114"/>
        <end position="134"/>
    </location>
</feature>
<feature type="transmembrane region" description="Helical" evidence="7">
    <location>
        <begin position="322"/>
        <end position="342"/>
    </location>
</feature>
<accession>A0A9X0R419</accession>
<dbReference type="Proteomes" id="UP000600101">
    <property type="component" value="Unassembled WGS sequence"/>
</dbReference>
<evidence type="ECO:0000256" key="1">
    <source>
        <dbReference type="ARBA" id="ARBA00004651"/>
    </source>
</evidence>
<feature type="transmembrane region" description="Helical" evidence="7">
    <location>
        <begin position="89"/>
        <end position="108"/>
    </location>
</feature>
<gene>
    <name evidence="8" type="ORF">H7965_22880</name>
</gene>
<reference evidence="8" key="1">
    <citation type="submission" date="2020-08" db="EMBL/GenBank/DDBJ databases">
        <authorList>
            <person name="Hu Y."/>
            <person name="Nguyen S.V."/>
            <person name="Li F."/>
            <person name="Fanning S."/>
        </authorList>
    </citation>
    <scope>NUCLEOTIDE SEQUENCE</scope>
    <source>
        <strain evidence="8">SYSU D8009</strain>
    </source>
</reference>
<feature type="transmembrane region" description="Helical" evidence="7">
    <location>
        <begin position="446"/>
        <end position="471"/>
    </location>
</feature>
<proteinExistence type="inferred from homology"/>
<keyword evidence="9" id="KW-1185">Reference proteome</keyword>
<dbReference type="GO" id="GO:0005886">
    <property type="term" value="C:plasma membrane"/>
    <property type="evidence" value="ECO:0007669"/>
    <property type="project" value="UniProtKB-SubCell"/>
</dbReference>
<evidence type="ECO:0000256" key="3">
    <source>
        <dbReference type="ARBA" id="ARBA00022475"/>
    </source>
</evidence>
<evidence type="ECO:0000256" key="5">
    <source>
        <dbReference type="ARBA" id="ARBA00022989"/>
    </source>
</evidence>
<dbReference type="PANTHER" id="PTHR30250:SF10">
    <property type="entry name" value="LIPOPOLYSACCHARIDE BIOSYNTHESIS PROTEIN WZXC"/>
    <property type="match status" value="1"/>
</dbReference>
<protein>
    <submittedName>
        <fullName evidence="8">Oligosaccharide flippase family protein</fullName>
    </submittedName>
</protein>
<evidence type="ECO:0000256" key="6">
    <source>
        <dbReference type="ARBA" id="ARBA00023136"/>
    </source>
</evidence>
<dbReference type="RefSeq" id="WP_186772897.1">
    <property type="nucleotide sequence ID" value="NZ_JACOMF010000044.1"/>
</dbReference>
<comment type="caution">
    <text evidence="8">The sequence shown here is derived from an EMBL/GenBank/DDBJ whole genome shotgun (WGS) entry which is preliminary data.</text>
</comment>
<feature type="transmembrane region" description="Helical" evidence="7">
    <location>
        <begin position="288"/>
        <end position="316"/>
    </location>
</feature>
<sequence>MSSTLARTAHGAGWVVAWRMTTRLLGLVSTLVLARLLTPADFGLVALAYACRSTLDACTNAGVEQQIIRSPNPTRELYDTAFTLNMARCLAIAALLALGAAPLAVFFGDPRLETVLLVLALLPAIGGFTNIGVVDFHRDLAFRREFQMMILPRLVTFVTSLGAALVFRSYWALVLSMVTGSICSVTMSYLMHPFRPRLSLVAWRELAGFSFWIWALSVASVVRDRADSFFVGRLLGPWSLGVYSLGSEIATLPASEVVGPICRASFPGLAASQREGGDAATRDAFFRIIALTALVMLPAGVGVAMVAAPVVFLAVGPAWNEAVPLVAVLGIAGVALPFGNISQVLLTAQGRMRLLFGVYLVAALARLGLMAAFIPWLGLPGAALALGLGFLLDAVMMVYFATRMLRVRPGAVLLPCWRPAAASAAMALVLWATGLGWAPVPTDAAAAIRALAAGVGCGVVVYAAIAAALWLACNRPAGAESDLLRVIGQATQRLRRVRSAAVPAGPAE</sequence>
<keyword evidence="5 7" id="KW-1133">Transmembrane helix</keyword>
<feature type="transmembrane region" description="Helical" evidence="7">
    <location>
        <begin position="146"/>
        <end position="164"/>
    </location>
</feature>
<keyword evidence="6 7" id="KW-0472">Membrane</keyword>
<dbReference type="AlphaFoldDB" id="A0A9X0R419"/>
<dbReference type="EMBL" id="JACOMF010000044">
    <property type="protein sequence ID" value="MBC4018142.1"/>
    <property type="molecule type" value="Genomic_DNA"/>
</dbReference>
<evidence type="ECO:0000313" key="9">
    <source>
        <dbReference type="Proteomes" id="UP000600101"/>
    </source>
</evidence>
<feature type="transmembrane region" description="Helical" evidence="7">
    <location>
        <begin position="421"/>
        <end position="440"/>
    </location>
</feature>
<dbReference type="Pfam" id="PF13440">
    <property type="entry name" value="Polysacc_synt_3"/>
    <property type="match status" value="1"/>
</dbReference>
<feature type="transmembrane region" description="Helical" evidence="7">
    <location>
        <begin position="382"/>
        <end position="401"/>
    </location>
</feature>
<feature type="transmembrane region" description="Helical" evidence="7">
    <location>
        <begin position="354"/>
        <end position="376"/>
    </location>
</feature>
<comment type="similarity">
    <text evidence="2">Belongs to the polysaccharide synthase family.</text>
</comment>
<organism evidence="8 9">
    <name type="scientific">Siccirubricoccus deserti</name>
    <dbReference type="NCBI Taxonomy" id="2013562"/>
    <lineage>
        <taxon>Bacteria</taxon>
        <taxon>Pseudomonadati</taxon>
        <taxon>Pseudomonadota</taxon>
        <taxon>Alphaproteobacteria</taxon>
        <taxon>Acetobacterales</taxon>
        <taxon>Roseomonadaceae</taxon>
        <taxon>Siccirubricoccus</taxon>
    </lineage>
</organism>
<evidence type="ECO:0000256" key="2">
    <source>
        <dbReference type="ARBA" id="ARBA00007430"/>
    </source>
</evidence>
<keyword evidence="4 7" id="KW-0812">Transmembrane</keyword>
<dbReference type="PANTHER" id="PTHR30250">
    <property type="entry name" value="PST FAMILY PREDICTED COLANIC ACID TRANSPORTER"/>
    <property type="match status" value="1"/>
</dbReference>